<evidence type="ECO:0000313" key="2">
    <source>
        <dbReference type="EMBL" id="CAF4119251.1"/>
    </source>
</evidence>
<dbReference type="EMBL" id="CAJNOK010020118">
    <property type="protein sequence ID" value="CAF1311349.1"/>
    <property type="molecule type" value="Genomic_DNA"/>
</dbReference>
<reference evidence="2" key="1">
    <citation type="submission" date="2021-02" db="EMBL/GenBank/DDBJ databases">
        <authorList>
            <person name="Nowell W R."/>
        </authorList>
    </citation>
    <scope>NUCLEOTIDE SEQUENCE</scope>
</reference>
<evidence type="ECO:0000313" key="1">
    <source>
        <dbReference type="EMBL" id="CAF1311349.1"/>
    </source>
</evidence>
<gene>
    <name evidence="1" type="ORF">OVA965_LOCUS28996</name>
    <name evidence="2" type="ORF">TMI583_LOCUS29758</name>
</gene>
<sequence>MVRTIVHTTSSNHLKHSQLNIIDNRSFISSFMLDKQWNKTNQIFKEKNFNTMMLSLLSDQNNDNSDYKSSSSSSSSPFLFEYTFKKSSSTSSTFYDLLTKNFTNYYQNVDNKINENNNNLENVNNDDQFMDNDSINKKKYRNSWPTMLNKQSTIASLSKSFDILNKLNTTLYNQKSNDNNNTKLTYTKYKRPLPWFPNDKINPLPSSNTCQFANTVISNKARETKIMNTSLSSDLTQQKGII</sequence>
<accession>A0A8S2QT60</accession>
<comment type="caution">
    <text evidence="2">The sequence shown here is derived from an EMBL/GenBank/DDBJ whole genome shotgun (WGS) entry which is preliminary data.</text>
</comment>
<dbReference type="AlphaFoldDB" id="A0A8S2QT60"/>
<proteinExistence type="predicted"/>
<name>A0A8S2QT60_9BILA</name>
<dbReference type="Proteomes" id="UP000682733">
    <property type="component" value="Unassembled WGS sequence"/>
</dbReference>
<dbReference type="Proteomes" id="UP000677228">
    <property type="component" value="Unassembled WGS sequence"/>
</dbReference>
<dbReference type="EMBL" id="CAJOBA010041703">
    <property type="protein sequence ID" value="CAF4119251.1"/>
    <property type="molecule type" value="Genomic_DNA"/>
</dbReference>
<protein>
    <submittedName>
        <fullName evidence="2">Uncharacterized protein</fullName>
    </submittedName>
</protein>
<organism evidence="2 3">
    <name type="scientific">Didymodactylos carnosus</name>
    <dbReference type="NCBI Taxonomy" id="1234261"/>
    <lineage>
        <taxon>Eukaryota</taxon>
        <taxon>Metazoa</taxon>
        <taxon>Spiralia</taxon>
        <taxon>Gnathifera</taxon>
        <taxon>Rotifera</taxon>
        <taxon>Eurotatoria</taxon>
        <taxon>Bdelloidea</taxon>
        <taxon>Philodinida</taxon>
        <taxon>Philodinidae</taxon>
        <taxon>Didymodactylos</taxon>
    </lineage>
</organism>
<evidence type="ECO:0000313" key="3">
    <source>
        <dbReference type="Proteomes" id="UP000682733"/>
    </source>
</evidence>